<feature type="domain" description="Methyltransferase" evidence="1">
    <location>
        <begin position="56"/>
        <end position="128"/>
    </location>
</feature>
<organism evidence="2 3">
    <name type="scientific">Neisseria gonorrhoeae</name>
    <dbReference type="NCBI Taxonomy" id="485"/>
    <lineage>
        <taxon>Bacteria</taxon>
        <taxon>Pseudomonadati</taxon>
        <taxon>Pseudomonadota</taxon>
        <taxon>Betaproteobacteria</taxon>
        <taxon>Neisseriales</taxon>
        <taxon>Neisseriaceae</taxon>
        <taxon>Neisseria</taxon>
    </lineage>
</organism>
<keyword evidence="2" id="KW-0489">Methyltransferase</keyword>
<evidence type="ECO:0000259" key="1">
    <source>
        <dbReference type="Pfam" id="PF13649"/>
    </source>
</evidence>
<keyword evidence="2" id="KW-0808">Transferase</keyword>
<feature type="non-terminal residue" evidence="2">
    <location>
        <position position="131"/>
    </location>
</feature>
<dbReference type="RefSeq" id="WP_146710720.1">
    <property type="nucleotide sequence ID" value="NZ_SUQX01000169.1"/>
</dbReference>
<dbReference type="InterPro" id="IPR041698">
    <property type="entry name" value="Methyltransf_25"/>
</dbReference>
<dbReference type="GO" id="GO:0008168">
    <property type="term" value="F:methyltransferase activity"/>
    <property type="evidence" value="ECO:0007669"/>
    <property type="project" value="UniProtKB-KW"/>
</dbReference>
<dbReference type="InterPro" id="IPR029063">
    <property type="entry name" value="SAM-dependent_MTases_sf"/>
</dbReference>
<gene>
    <name evidence="2" type="ORF">E8M63_13490</name>
</gene>
<accession>A0AAX2TLM1</accession>
<comment type="caution">
    <text evidence="2">The sequence shown here is derived from an EMBL/GenBank/DDBJ whole genome shotgun (WGS) entry which is preliminary data.</text>
</comment>
<protein>
    <submittedName>
        <fullName evidence="2">Class I SAM-dependent methyltransferase</fullName>
    </submittedName>
</protein>
<dbReference type="AlphaFoldDB" id="A0AAX2TLM1"/>
<evidence type="ECO:0000313" key="3">
    <source>
        <dbReference type="Proteomes" id="UP000307092"/>
    </source>
</evidence>
<dbReference type="EMBL" id="SUQX01000169">
    <property type="protein sequence ID" value="TJX01524.1"/>
    <property type="molecule type" value="Genomic_DNA"/>
</dbReference>
<dbReference type="Pfam" id="PF13649">
    <property type="entry name" value="Methyltransf_25"/>
    <property type="match status" value="1"/>
</dbReference>
<dbReference type="CDD" id="cd02440">
    <property type="entry name" value="AdoMet_MTases"/>
    <property type="match status" value="1"/>
</dbReference>
<reference evidence="2 3" key="1">
    <citation type="submission" date="2019-04" db="EMBL/GenBank/DDBJ databases">
        <title>The CDC panel for molecular diagnostics of ciprofloxacin resistance and its use for research and clinical development.</title>
        <authorList>
            <person name="Liu H."/>
            <person name="Tang K."/>
            <person name="Pham C."/>
            <person name="Schmerer M."/>
        </authorList>
    </citation>
    <scope>NUCLEOTIDE SEQUENCE [LARGE SCALE GENOMIC DNA]</scope>
    <source>
        <strain evidence="2 3">LRRBGS_0742</strain>
    </source>
</reference>
<dbReference type="Gene3D" id="3.40.50.150">
    <property type="entry name" value="Vaccinia Virus protein VP39"/>
    <property type="match status" value="1"/>
</dbReference>
<evidence type="ECO:0000313" key="2">
    <source>
        <dbReference type="EMBL" id="TJX01524.1"/>
    </source>
</evidence>
<dbReference type="GO" id="GO:0032259">
    <property type="term" value="P:methylation"/>
    <property type="evidence" value="ECO:0007669"/>
    <property type="project" value="UniProtKB-KW"/>
</dbReference>
<dbReference type="SUPFAM" id="SSF53335">
    <property type="entry name" value="S-adenosyl-L-methionine-dependent methyltransferases"/>
    <property type="match status" value="1"/>
</dbReference>
<sequence length="131" mass="14838">MMVDEEMKLHRIDEGSIYANLEYLANNPSWHVEESPWKADKIYEILRRNGLAPSRIAEVGCGAGEILVQLKARLPATSFVGYEMSEQAFKLAATRERDGIHYVKGNLLEFDESFGALLCIDVFEHVDDYIG</sequence>
<dbReference type="Proteomes" id="UP000307092">
    <property type="component" value="Unassembled WGS sequence"/>
</dbReference>
<proteinExistence type="predicted"/>
<name>A0AAX2TLM1_NEIGO</name>